<name>G0AGZ0_COLFT</name>
<dbReference type="PRINTS" id="PR00455">
    <property type="entry name" value="HTHTETR"/>
</dbReference>
<feature type="domain" description="HTH tetR-type" evidence="6">
    <location>
        <begin position="10"/>
        <end position="70"/>
    </location>
</feature>
<dbReference type="GO" id="GO:0000976">
    <property type="term" value="F:transcription cis-regulatory region binding"/>
    <property type="evidence" value="ECO:0007669"/>
    <property type="project" value="TreeGrafter"/>
</dbReference>
<dbReference type="InterPro" id="IPR009057">
    <property type="entry name" value="Homeodomain-like_sf"/>
</dbReference>
<dbReference type="eggNOG" id="COG1309">
    <property type="taxonomic scope" value="Bacteria"/>
</dbReference>
<dbReference type="InterPro" id="IPR039538">
    <property type="entry name" value="BetI_C"/>
</dbReference>
<dbReference type="SUPFAM" id="SSF46689">
    <property type="entry name" value="Homeodomain-like"/>
    <property type="match status" value="1"/>
</dbReference>
<reference evidence="7 8" key="2">
    <citation type="journal article" date="2006" name="J. Microbiol. Methods">
        <title>Genomic flank-sequencing of plasposon insertion sites for rapid identification of functional genes.</title>
        <authorList>
            <person name="Leveau J.H."/>
            <person name="Gerards S."/>
            <person name="Fritsche K."/>
            <person name="Zondag G."/>
            <person name="van Veen J.A."/>
        </authorList>
    </citation>
    <scope>NUCLEOTIDE SEQUENCE [LARGE SCALE GENOMIC DNA]</scope>
    <source>
        <strain evidence="7 8">Ter331</strain>
    </source>
</reference>
<reference evidence="7 8" key="5">
    <citation type="journal article" date="2011" name="ISME J.">
        <title>Dual transcriptional profiling of a bacterial/fungal confrontation: Collimonas fungivorans versus Aspergillus niger.</title>
        <authorList>
            <person name="Mela F."/>
            <person name="Fritsche K."/>
            <person name="de Boer W."/>
            <person name="van Veen J.A."/>
            <person name="de Graaff L.H."/>
            <person name="van den Berg M."/>
            <person name="Leveau J.H."/>
        </authorList>
    </citation>
    <scope>NUCLEOTIDE SEQUENCE [LARGE SCALE GENOMIC DNA]</scope>
    <source>
        <strain evidence="7 8">Ter331</strain>
    </source>
</reference>
<keyword evidence="4" id="KW-0804">Transcription</keyword>
<keyword evidence="2" id="KW-0805">Transcription regulation</keyword>
<protein>
    <submittedName>
        <fullName evidence="7">Putative transcriptional regulatory protein, TetR/AcrR family</fullName>
    </submittedName>
</protein>
<dbReference type="GO" id="GO:0003700">
    <property type="term" value="F:DNA-binding transcription factor activity"/>
    <property type="evidence" value="ECO:0007669"/>
    <property type="project" value="TreeGrafter"/>
</dbReference>
<reference evidence="8" key="6">
    <citation type="submission" date="2011-05" db="EMBL/GenBank/DDBJ databases">
        <title>Complete sequence of Collimonas fungivorans Ter331.</title>
        <authorList>
            <person name="Leveau J.H."/>
        </authorList>
    </citation>
    <scope>NUCLEOTIDE SEQUENCE [LARGE SCALE GENOMIC DNA]</scope>
    <source>
        <strain evidence="8">Ter331</strain>
    </source>
</reference>
<proteinExistence type="predicted"/>
<evidence type="ECO:0000256" key="4">
    <source>
        <dbReference type="ARBA" id="ARBA00023163"/>
    </source>
</evidence>
<evidence type="ECO:0000256" key="3">
    <source>
        <dbReference type="ARBA" id="ARBA00023125"/>
    </source>
</evidence>
<dbReference type="Gene3D" id="1.10.357.10">
    <property type="entry name" value="Tetracycline Repressor, domain 2"/>
    <property type="match status" value="1"/>
</dbReference>
<dbReference type="RefSeq" id="WP_014006148.1">
    <property type="nucleotide sequence ID" value="NC_015856.1"/>
</dbReference>
<dbReference type="SUPFAM" id="SSF48498">
    <property type="entry name" value="Tetracyclin repressor-like, C-terminal domain"/>
    <property type="match status" value="1"/>
</dbReference>
<reference evidence="7 8" key="1">
    <citation type="journal article" date="2004" name="Environ. Microbiol.">
        <title>Phylogeny-function analysis of (meta)genomic libraries: screening for expression of ribosomal RNA genes by large-insert library fluorescent in situ hybridization (LIL-FISH).</title>
        <authorList>
            <person name="Leveau J.H."/>
            <person name="Gerards S."/>
            <person name="de Boer W."/>
            <person name="van Veen J.A."/>
        </authorList>
    </citation>
    <scope>NUCLEOTIDE SEQUENCE [LARGE SCALE GENOMIC DNA]</scope>
    <source>
        <strain evidence="7 8">Ter331</strain>
    </source>
</reference>
<evidence type="ECO:0000259" key="6">
    <source>
        <dbReference type="PROSITE" id="PS50977"/>
    </source>
</evidence>
<reference evidence="7 8" key="4">
    <citation type="journal article" date="2010" name="Environ. Microbiol.">
        <title>The bacterial genus Collimonas: mycophagy, weathering and other adaptive solutions to life in oligotrophic soil environments.</title>
        <authorList>
            <person name="Leveau J.H."/>
            <person name="Uroz S."/>
            <person name="de Boer W."/>
        </authorList>
    </citation>
    <scope>NUCLEOTIDE SEQUENCE [LARGE SCALE GENOMIC DNA]</scope>
    <source>
        <strain evidence="7 8">Ter331</strain>
    </source>
</reference>
<reference evidence="7 8" key="3">
    <citation type="journal article" date="2008" name="FEMS Microbiol. Ecol.">
        <title>Identification and characterization of genes underlying chitinolysis in Collimonas fungivorans Ter331.</title>
        <authorList>
            <person name="Fritsche K."/>
            <person name="de Boer W."/>
            <person name="Gerards S."/>
            <person name="van den Berg M."/>
            <person name="van Veen J.A."/>
            <person name="Leveau J.H."/>
        </authorList>
    </citation>
    <scope>NUCLEOTIDE SEQUENCE [LARGE SCALE GENOMIC DNA]</scope>
    <source>
        <strain evidence="7 8">Ter331</strain>
    </source>
</reference>
<dbReference type="AlphaFoldDB" id="G0AGZ0"/>
<evidence type="ECO:0000256" key="5">
    <source>
        <dbReference type="PROSITE-ProRule" id="PRU00335"/>
    </source>
</evidence>
<dbReference type="InterPro" id="IPR036271">
    <property type="entry name" value="Tet_transcr_reg_TetR-rel_C_sf"/>
</dbReference>
<dbReference type="InterPro" id="IPR001647">
    <property type="entry name" value="HTH_TetR"/>
</dbReference>
<dbReference type="HOGENOM" id="CLU_069356_15_12_4"/>
<sequence length="211" mass="23352">MRKIDPVKHEQKRRDILEAAGRCFAKDGFRGASISSICSEAKISAGHLYHYFASKEAIIEAMAATGLEHAEQRFNHLMKSDNPIEGLIAEIEQANSQSCNMQQHQIDMRAKKQLHVDMLAEAGRNPAMAEIVNKHSAKIRGMLATLLETAQKRGQIDQALDPDLAAAILLGAMEGVGNMTMRDPELDMKKKLEMLSTLIKRFLAPGSSKEK</sequence>
<dbReference type="PANTHER" id="PTHR30055">
    <property type="entry name" value="HTH-TYPE TRANSCRIPTIONAL REGULATOR RUTR"/>
    <property type="match status" value="1"/>
</dbReference>
<dbReference type="KEGG" id="cfu:CFU_2165"/>
<feature type="DNA-binding region" description="H-T-H motif" evidence="5">
    <location>
        <begin position="33"/>
        <end position="52"/>
    </location>
</feature>
<keyword evidence="8" id="KW-1185">Reference proteome</keyword>
<dbReference type="Pfam" id="PF13977">
    <property type="entry name" value="TetR_C_6"/>
    <property type="match status" value="1"/>
</dbReference>
<dbReference type="PANTHER" id="PTHR30055:SF226">
    <property type="entry name" value="HTH-TYPE TRANSCRIPTIONAL REGULATOR PKSA"/>
    <property type="match status" value="1"/>
</dbReference>
<dbReference type="InterPro" id="IPR050109">
    <property type="entry name" value="HTH-type_TetR-like_transc_reg"/>
</dbReference>
<evidence type="ECO:0000256" key="2">
    <source>
        <dbReference type="ARBA" id="ARBA00023015"/>
    </source>
</evidence>
<dbReference type="InterPro" id="IPR023772">
    <property type="entry name" value="DNA-bd_HTH_TetR-type_CS"/>
</dbReference>
<dbReference type="Proteomes" id="UP000008392">
    <property type="component" value="Chromosome"/>
</dbReference>
<keyword evidence="1" id="KW-0678">Repressor</keyword>
<evidence type="ECO:0000313" key="7">
    <source>
        <dbReference type="EMBL" id="AEK61995.1"/>
    </source>
</evidence>
<evidence type="ECO:0000313" key="8">
    <source>
        <dbReference type="Proteomes" id="UP000008392"/>
    </source>
</evidence>
<dbReference type="Pfam" id="PF00440">
    <property type="entry name" value="TetR_N"/>
    <property type="match status" value="1"/>
</dbReference>
<evidence type="ECO:0000256" key="1">
    <source>
        <dbReference type="ARBA" id="ARBA00022491"/>
    </source>
</evidence>
<keyword evidence="3 5" id="KW-0238">DNA-binding</keyword>
<organism evidence="7 8">
    <name type="scientific">Collimonas fungivorans (strain Ter331)</name>
    <dbReference type="NCBI Taxonomy" id="1005048"/>
    <lineage>
        <taxon>Bacteria</taxon>
        <taxon>Pseudomonadati</taxon>
        <taxon>Pseudomonadota</taxon>
        <taxon>Betaproteobacteria</taxon>
        <taxon>Burkholderiales</taxon>
        <taxon>Oxalobacteraceae</taxon>
        <taxon>Collimonas</taxon>
    </lineage>
</organism>
<dbReference type="PROSITE" id="PS50977">
    <property type="entry name" value="HTH_TETR_2"/>
    <property type="match status" value="1"/>
</dbReference>
<gene>
    <name evidence="7" type="ordered locus">CFU_2165</name>
</gene>
<dbReference type="EMBL" id="CP002745">
    <property type="protein sequence ID" value="AEK61995.1"/>
    <property type="molecule type" value="Genomic_DNA"/>
</dbReference>
<dbReference type="STRING" id="1005048.CFU_2165"/>
<accession>G0AGZ0</accession>
<dbReference type="PROSITE" id="PS01081">
    <property type="entry name" value="HTH_TETR_1"/>
    <property type="match status" value="1"/>
</dbReference>